<comment type="caution">
    <text evidence="2">The sequence shown here is derived from an EMBL/GenBank/DDBJ whole genome shotgun (WGS) entry which is preliminary data.</text>
</comment>
<proteinExistence type="predicted"/>
<dbReference type="Proteomes" id="UP000712673">
    <property type="component" value="Unassembled WGS sequence"/>
</dbReference>
<evidence type="ECO:0000313" key="3">
    <source>
        <dbReference type="Proteomes" id="UP000712673"/>
    </source>
</evidence>
<dbReference type="EMBL" id="VGLS01000030">
    <property type="protein sequence ID" value="MBM3222553.1"/>
    <property type="molecule type" value="Genomic_DNA"/>
</dbReference>
<gene>
    <name evidence="2" type="ORF">FJZ47_01935</name>
</gene>
<evidence type="ECO:0000313" key="2">
    <source>
        <dbReference type="EMBL" id="MBM3222553.1"/>
    </source>
</evidence>
<dbReference type="AlphaFoldDB" id="A0A938B279"/>
<sequence>MHVEVFSTVSAFHELRTEWGQLLAQLPGQNVFLTPQWQETWWRHFGASRLLELLAVRSEAGILQGLAPLTRSSGSEGGSYVELLGDLEVCDYLDVLIAPSQQQAVTQALVTHLLAQREDPFDLRLANLAQHSATPGLLHDQLVSHGLKVEIQQIETCPTINLPTEWEAYLALLRGKDRHELRRKIRRAHAAAHLEYRVTSDVAQLDADVDTFVTLHRMSQQDAKQGFMTPVKEAFFRDMAHQLWRQGWLDLAFLSADGTPIATLCCFTYGPAYAAYNSGYHPAYAELSAGIVLFAECIRTAIARGFTAFDFMRGNEPYKYRFGATDRPLYQLLASTACPAQEARL</sequence>
<evidence type="ECO:0000259" key="1">
    <source>
        <dbReference type="Pfam" id="PF13480"/>
    </source>
</evidence>
<protein>
    <submittedName>
        <fullName evidence="2">GNAT family N-acetyltransferase</fullName>
    </submittedName>
</protein>
<accession>A0A938B279</accession>
<dbReference type="InterPro" id="IPR016181">
    <property type="entry name" value="Acyl_CoA_acyltransferase"/>
</dbReference>
<dbReference type="SUPFAM" id="SSF55729">
    <property type="entry name" value="Acyl-CoA N-acyltransferases (Nat)"/>
    <property type="match status" value="1"/>
</dbReference>
<dbReference type="Gene3D" id="3.40.630.30">
    <property type="match status" value="1"/>
</dbReference>
<organism evidence="2 3">
    <name type="scientific">Tectimicrobiota bacterium</name>
    <dbReference type="NCBI Taxonomy" id="2528274"/>
    <lineage>
        <taxon>Bacteria</taxon>
        <taxon>Pseudomonadati</taxon>
        <taxon>Nitrospinota/Tectimicrobiota group</taxon>
        <taxon>Candidatus Tectimicrobiota</taxon>
    </lineage>
</organism>
<name>A0A938B279_UNCTE</name>
<feature type="domain" description="BioF2-like acetyltransferase" evidence="1">
    <location>
        <begin position="176"/>
        <end position="319"/>
    </location>
</feature>
<dbReference type="Pfam" id="PF13480">
    <property type="entry name" value="Acetyltransf_6"/>
    <property type="match status" value="1"/>
</dbReference>
<reference evidence="2" key="1">
    <citation type="submission" date="2019-03" db="EMBL/GenBank/DDBJ databases">
        <title>Lake Tanganyika Metagenome-Assembled Genomes (MAGs).</title>
        <authorList>
            <person name="Tran P."/>
        </authorList>
    </citation>
    <scope>NUCLEOTIDE SEQUENCE</scope>
    <source>
        <strain evidence="2">K_DeepCast_65m_m2_066</strain>
    </source>
</reference>
<dbReference type="InterPro" id="IPR038740">
    <property type="entry name" value="BioF2-like_GNAT_dom"/>
</dbReference>